<gene>
    <name evidence="2" type="ORF">KUTeg_010406</name>
</gene>
<dbReference type="Proteomes" id="UP001217089">
    <property type="component" value="Unassembled WGS sequence"/>
</dbReference>
<accession>A0ABQ9FBJ5</accession>
<evidence type="ECO:0000313" key="2">
    <source>
        <dbReference type="EMBL" id="KAJ8313033.1"/>
    </source>
</evidence>
<name>A0ABQ9FBJ5_TEGGR</name>
<organism evidence="2 3">
    <name type="scientific">Tegillarca granosa</name>
    <name type="common">Malaysian cockle</name>
    <name type="synonym">Anadara granosa</name>
    <dbReference type="NCBI Taxonomy" id="220873"/>
    <lineage>
        <taxon>Eukaryota</taxon>
        <taxon>Metazoa</taxon>
        <taxon>Spiralia</taxon>
        <taxon>Lophotrochozoa</taxon>
        <taxon>Mollusca</taxon>
        <taxon>Bivalvia</taxon>
        <taxon>Autobranchia</taxon>
        <taxon>Pteriomorphia</taxon>
        <taxon>Arcoida</taxon>
        <taxon>Arcoidea</taxon>
        <taxon>Arcidae</taxon>
        <taxon>Tegillarca</taxon>
    </lineage>
</organism>
<evidence type="ECO:0000313" key="3">
    <source>
        <dbReference type="Proteomes" id="UP001217089"/>
    </source>
</evidence>
<keyword evidence="3" id="KW-1185">Reference proteome</keyword>
<dbReference type="EMBL" id="JARBDR010000440">
    <property type="protein sequence ID" value="KAJ8313033.1"/>
    <property type="molecule type" value="Genomic_DNA"/>
</dbReference>
<reference evidence="2 3" key="1">
    <citation type="submission" date="2022-12" db="EMBL/GenBank/DDBJ databases">
        <title>Chromosome-level genome of Tegillarca granosa.</title>
        <authorList>
            <person name="Kim J."/>
        </authorList>
    </citation>
    <scope>NUCLEOTIDE SEQUENCE [LARGE SCALE GENOMIC DNA]</scope>
    <source>
        <strain evidence="2">Teg-2019</strain>
        <tissue evidence="2">Adductor muscle</tissue>
    </source>
</reference>
<feature type="signal peptide" evidence="1">
    <location>
        <begin position="1"/>
        <end position="17"/>
    </location>
</feature>
<feature type="chain" id="PRO_5047481300" evidence="1">
    <location>
        <begin position="18"/>
        <end position="395"/>
    </location>
</feature>
<protein>
    <submittedName>
        <fullName evidence="2">Uncharacterized protein</fullName>
    </submittedName>
</protein>
<keyword evidence="1" id="KW-0732">Signal</keyword>
<evidence type="ECO:0000256" key="1">
    <source>
        <dbReference type="SAM" id="SignalP"/>
    </source>
</evidence>
<proteinExistence type="predicted"/>
<sequence>MVEISGITLYLEILVLAATKLDCLKPPSFVSKWSYIEANTFNAVNIKHNLNSLPAKVEVQVKATDGPNIDFIFPGTSSTQNDNDVSVIRGGAIYIYNENDIIIFSGIGAGTRIIYTGSSVNRIGPNVQSTSNPTFKEINHNLGVHPAYVSVQVQILEGIYAGYYFDGTGTCMLDSTNIFRNHAGVLYAYNETTVRMWMPTNEPGYLFGLIDGWGTFEDKNYITSTKKGKARVLAWKTIGETVMETSTPYGDGVSNEDYEIAVKREDISKEILVIVEQKDARAYSAAYKSQQVQAKDGDNRDFRFPGTGAAMEDPNNDGNYGGIVYSFNESSVRIWIPSDKNNKGFIAFVGGIWGGFYSQASNAVDIVFKVWELQEQVVAAVLFHQNFVRFSSGKS</sequence>
<comment type="caution">
    <text evidence="2">The sequence shown here is derived from an EMBL/GenBank/DDBJ whole genome shotgun (WGS) entry which is preliminary data.</text>
</comment>